<dbReference type="Proteomes" id="UP000325536">
    <property type="component" value="Chromosome"/>
</dbReference>
<keyword evidence="2" id="KW-1185">Reference proteome</keyword>
<dbReference type="KEGG" id="naq:D0T90_03630"/>
<organism evidence="1 2">
    <name type="scientific">Neisseria animalis</name>
    <dbReference type="NCBI Taxonomy" id="492"/>
    <lineage>
        <taxon>Bacteria</taxon>
        <taxon>Pseudomonadati</taxon>
        <taxon>Pseudomonadota</taxon>
        <taxon>Betaproteobacteria</taxon>
        <taxon>Neisseriales</taxon>
        <taxon>Neisseriaceae</taxon>
        <taxon>Neisseria</taxon>
    </lineage>
</organism>
<dbReference type="AlphaFoldDB" id="A0A5P3MQ48"/>
<proteinExistence type="predicted"/>
<dbReference type="EMBL" id="CP031699">
    <property type="protein sequence ID" value="QEY23707.1"/>
    <property type="molecule type" value="Genomic_DNA"/>
</dbReference>
<sequence>MTLKGRLQIGHFTDGLFTMTANQQTNAYAVCKTACLKYTAWLLWFSRWERVNQIKLKNQRYRPVWL</sequence>
<evidence type="ECO:0000313" key="1">
    <source>
        <dbReference type="EMBL" id="QEY23707.1"/>
    </source>
</evidence>
<name>A0A5P3MQ48_NEIAN</name>
<accession>A0A5P3MQ48</accession>
<protein>
    <submittedName>
        <fullName evidence="1">Uncharacterized protein</fullName>
    </submittedName>
</protein>
<gene>
    <name evidence="1" type="ORF">D0T90_03630</name>
</gene>
<evidence type="ECO:0000313" key="2">
    <source>
        <dbReference type="Proteomes" id="UP000325536"/>
    </source>
</evidence>
<reference evidence="1 2" key="1">
    <citation type="submission" date="2018-08" db="EMBL/GenBank/DDBJ databases">
        <title>Neisseria animalis ATCC 49930 complete genome.</title>
        <authorList>
            <person name="Veseli I.A."/>
            <person name="Mascarenhas dos Santos A.C."/>
            <person name="Buttler R."/>
            <person name="Pombert J.-F."/>
        </authorList>
    </citation>
    <scope>NUCLEOTIDE SEQUENCE [LARGE SCALE GENOMIC DNA]</scope>
    <source>
        <strain evidence="1 2">ATCC 49930</strain>
    </source>
</reference>